<proteinExistence type="predicted"/>
<keyword evidence="3 5" id="KW-1133">Transmembrane helix</keyword>
<keyword evidence="4 5" id="KW-0472">Membrane</keyword>
<evidence type="ECO:0000313" key="7">
    <source>
        <dbReference type="EMBL" id="VTR49340.1"/>
    </source>
</evidence>
<feature type="transmembrane region" description="Helical" evidence="5">
    <location>
        <begin position="86"/>
        <end position="106"/>
    </location>
</feature>
<gene>
    <name evidence="7" type="ORF">NCTC11429_03865</name>
</gene>
<feature type="domain" description="Methylamine utilisation protein MauE" evidence="6">
    <location>
        <begin position="52"/>
        <end position="173"/>
    </location>
</feature>
<organism evidence="7 8">
    <name type="scientific">Sphingobacterium thalpophilum</name>
    <dbReference type="NCBI Taxonomy" id="259"/>
    <lineage>
        <taxon>Bacteria</taxon>
        <taxon>Pseudomonadati</taxon>
        <taxon>Bacteroidota</taxon>
        <taxon>Sphingobacteriia</taxon>
        <taxon>Sphingobacteriales</taxon>
        <taxon>Sphingobacteriaceae</taxon>
        <taxon>Sphingobacterium</taxon>
    </lineage>
</organism>
<dbReference type="Proteomes" id="UP000308196">
    <property type="component" value="Chromosome"/>
</dbReference>
<evidence type="ECO:0000313" key="8">
    <source>
        <dbReference type="Proteomes" id="UP000308196"/>
    </source>
</evidence>
<comment type="subcellular location">
    <subcellularLocation>
        <location evidence="1">Membrane</location>
        <topology evidence="1">Multi-pass membrane protein</topology>
    </subcellularLocation>
</comment>
<feature type="transmembrane region" description="Helical" evidence="5">
    <location>
        <begin position="49"/>
        <end position="66"/>
    </location>
</feature>
<dbReference type="KEGG" id="stha:NCTC11429_03865"/>
<dbReference type="Pfam" id="PF07291">
    <property type="entry name" value="MauE"/>
    <property type="match status" value="1"/>
</dbReference>
<evidence type="ECO:0000256" key="3">
    <source>
        <dbReference type="ARBA" id="ARBA00022989"/>
    </source>
</evidence>
<dbReference type="EMBL" id="LR590484">
    <property type="protein sequence ID" value="VTR49340.1"/>
    <property type="molecule type" value="Genomic_DNA"/>
</dbReference>
<keyword evidence="2 5" id="KW-0812">Transmembrane</keyword>
<evidence type="ECO:0000256" key="5">
    <source>
        <dbReference type="SAM" id="Phobius"/>
    </source>
</evidence>
<evidence type="ECO:0000256" key="4">
    <source>
        <dbReference type="ARBA" id="ARBA00023136"/>
    </source>
</evidence>
<dbReference type="GeneID" id="78464495"/>
<dbReference type="RefSeq" id="WP_051607123.1">
    <property type="nucleotide sequence ID" value="NZ_CP141191.1"/>
</dbReference>
<dbReference type="AlphaFoldDB" id="A0A4U9VPU4"/>
<evidence type="ECO:0000256" key="2">
    <source>
        <dbReference type="ARBA" id="ARBA00022692"/>
    </source>
</evidence>
<name>A0A4U9VPU4_9SPHI</name>
<feature type="transmembrane region" description="Helical" evidence="5">
    <location>
        <begin position="113"/>
        <end position="138"/>
    </location>
</feature>
<sequence>MENTRRYITSNKYQTRWITIFSNLLLSICRNLPQVVIRFCLIHWREIQLTIYGGLIMGLWLFVSYNKISDFQGNMDAMLRQPIPRLFAQVLAFLVPMSEVIAALLIGIKRTRLIGFGFSSLLMIIFTLYVGLALLHVWSEELPCSCGLIIQISWKAHFILNLYLTLICLWCFLLEFWVKRKEIISGAPKRTIARIVDTIPMLNNRRN</sequence>
<feature type="transmembrane region" description="Helical" evidence="5">
    <location>
        <begin position="158"/>
        <end position="178"/>
    </location>
</feature>
<dbReference type="InterPro" id="IPR009908">
    <property type="entry name" value="Methylamine_util_MauE"/>
</dbReference>
<protein>
    <recommendedName>
        <fullName evidence="6">Methylamine utilisation protein MauE domain-containing protein</fullName>
    </recommendedName>
</protein>
<reference evidence="7 8" key="1">
    <citation type="submission" date="2019-05" db="EMBL/GenBank/DDBJ databases">
        <authorList>
            <consortium name="Pathogen Informatics"/>
        </authorList>
    </citation>
    <scope>NUCLEOTIDE SEQUENCE [LARGE SCALE GENOMIC DNA]</scope>
    <source>
        <strain evidence="7 8">NCTC11429</strain>
    </source>
</reference>
<dbReference type="STRING" id="1123265.GCA_000686625_04287"/>
<dbReference type="GO" id="GO:0016020">
    <property type="term" value="C:membrane"/>
    <property type="evidence" value="ECO:0007669"/>
    <property type="project" value="UniProtKB-SubCell"/>
</dbReference>
<dbReference type="GO" id="GO:0030416">
    <property type="term" value="P:methylamine metabolic process"/>
    <property type="evidence" value="ECO:0007669"/>
    <property type="project" value="InterPro"/>
</dbReference>
<evidence type="ECO:0000259" key="6">
    <source>
        <dbReference type="Pfam" id="PF07291"/>
    </source>
</evidence>
<accession>A0A4U9VPU4</accession>
<evidence type="ECO:0000256" key="1">
    <source>
        <dbReference type="ARBA" id="ARBA00004141"/>
    </source>
</evidence>